<dbReference type="Proteomes" id="UP000288805">
    <property type="component" value="Unassembled WGS sequence"/>
</dbReference>
<reference evidence="1 2" key="1">
    <citation type="journal article" date="2018" name="PLoS Genet.">
        <title>Population sequencing reveals clonal diversity and ancestral inbreeding in the grapevine cultivar Chardonnay.</title>
        <authorList>
            <person name="Roach M.J."/>
            <person name="Johnson D.L."/>
            <person name="Bohlmann J."/>
            <person name="van Vuuren H.J."/>
            <person name="Jones S.J."/>
            <person name="Pretorius I.S."/>
            <person name="Schmidt S.A."/>
            <person name="Borneman A.R."/>
        </authorList>
    </citation>
    <scope>NUCLEOTIDE SEQUENCE [LARGE SCALE GENOMIC DNA]</scope>
    <source>
        <strain evidence="2">cv. Chardonnay</strain>
        <tissue evidence="1">Leaf</tissue>
    </source>
</reference>
<evidence type="ECO:0000313" key="1">
    <source>
        <dbReference type="EMBL" id="RVW62084.1"/>
    </source>
</evidence>
<accession>A0A438FQ46</accession>
<dbReference type="EMBL" id="QGNW01000788">
    <property type="protein sequence ID" value="RVW62084.1"/>
    <property type="molecule type" value="Genomic_DNA"/>
</dbReference>
<sequence length="327" mass="37557">MPHWGIFPILIEIYRSPLVYMIIHGYEIHARSMFDFILSGYSEEPLLSHSARFIPFDIVVIPGWSCLWWLGFPRHHFRGVYFRSVTCPIGVILGSSGQIGGVSFETRRVPFSHFQRIEICSGMPHWELLSPSSAFRVSYLVWLPELLFPSLAFRFQRSEPSSLFSFGVQSHHRVFSSVFKAIIGFQIDIQSRILESSSSLLSFGVQSHQNFLISAFRAIIGFQIDIQSCILGFGVQSRYHCFQFGVQSHHHFSVSAFRAITVFSVRFIIITSQFDVQSHHHRFSVLAFRAITIFSLTFRVIVITSQFGVQSHPYSQFRRSEPSSFSI</sequence>
<organism evidence="1 2">
    <name type="scientific">Vitis vinifera</name>
    <name type="common">Grape</name>
    <dbReference type="NCBI Taxonomy" id="29760"/>
    <lineage>
        <taxon>Eukaryota</taxon>
        <taxon>Viridiplantae</taxon>
        <taxon>Streptophyta</taxon>
        <taxon>Embryophyta</taxon>
        <taxon>Tracheophyta</taxon>
        <taxon>Spermatophyta</taxon>
        <taxon>Magnoliopsida</taxon>
        <taxon>eudicotyledons</taxon>
        <taxon>Gunneridae</taxon>
        <taxon>Pentapetalae</taxon>
        <taxon>rosids</taxon>
        <taxon>Vitales</taxon>
        <taxon>Vitaceae</taxon>
        <taxon>Viteae</taxon>
        <taxon>Vitis</taxon>
    </lineage>
</organism>
<comment type="caution">
    <text evidence="1">The sequence shown here is derived from an EMBL/GenBank/DDBJ whole genome shotgun (WGS) entry which is preliminary data.</text>
</comment>
<gene>
    <name evidence="1" type="ORF">CK203_058947</name>
</gene>
<name>A0A438FQ46_VITVI</name>
<proteinExistence type="predicted"/>
<protein>
    <submittedName>
        <fullName evidence="1">Uncharacterized protein</fullName>
    </submittedName>
</protein>
<dbReference type="AlphaFoldDB" id="A0A438FQ46"/>
<evidence type="ECO:0000313" key="2">
    <source>
        <dbReference type="Proteomes" id="UP000288805"/>
    </source>
</evidence>